<dbReference type="SUPFAM" id="SSF54292">
    <property type="entry name" value="2Fe-2S ferredoxin-like"/>
    <property type="match status" value="1"/>
</dbReference>
<comment type="similarity">
    <text evidence="1">Belongs to the adrenodoxin/putidaredoxin family.</text>
</comment>
<feature type="domain" description="2Fe-2S ferredoxin-type" evidence="7">
    <location>
        <begin position="1"/>
        <end position="104"/>
    </location>
</feature>
<dbReference type="InterPro" id="IPR012675">
    <property type="entry name" value="Beta-grasp_dom_sf"/>
</dbReference>
<dbReference type="Pfam" id="PF00111">
    <property type="entry name" value="Fer2"/>
    <property type="match status" value="1"/>
</dbReference>
<organism evidence="8">
    <name type="scientific">Zymomonas mobilis</name>
    <dbReference type="NCBI Taxonomy" id="542"/>
    <lineage>
        <taxon>Bacteria</taxon>
        <taxon>Pseudomonadati</taxon>
        <taxon>Pseudomonadota</taxon>
        <taxon>Alphaproteobacteria</taxon>
        <taxon>Sphingomonadales</taxon>
        <taxon>Zymomonadaceae</taxon>
        <taxon>Zymomonas</taxon>
    </lineage>
</organism>
<dbReference type="InterPro" id="IPR018298">
    <property type="entry name" value="Adrenodoxin_Fe-S_BS"/>
</dbReference>
<dbReference type="GO" id="GO:0140647">
    <property type="term" value="P:P450-containing electron transport chain"/>
    <property type="evidence" value="ECO:0007669"/>
    <property type="project" value="InterPro"/>
</dbReference>
<accession>Q9RME9</accession>
<dbReference type="PRINTS" id="PR00355">
    <property type="entry name" value="ADRENODOXIN"/>
</dbReference>
<name>Q9RME9_ZYMMB</name>
<dbReference type="PROSITE" id="PS00814">
    <property type="entry name" value="ADX"/>
    <property type="match status" value="1"/>
</dbReference>
<proteinExistence type="inferred from homology"/>
<dbReference type="Gene3D" id="3.10.20.30">
    <property type="match status" value="1"/>
</dbReference>
<dbReference type="EMBL" id="AF203881">
    <property type="protein sequence ID" value="AAF12839.1"/>
    <property type="molecule type" value="Genomic_DNA"/>
</dbReference>
<evidence type="ECO:0000256" key="2">
    <source>
        <dbReference type="ARBA" id="ARBA00022714"/>
    </source>
</evidence>
<comment type="cofactor">
    <cofactor evidence="6">
        <name>[2Fe-2S] cluster</name>
        <dbReference type="ChEBI" id="CHEBI:190135"/>
    </cofactor>
</comment>
<dbReference type="AlphaFoldDB" id="Q9RME9"/>
<dbReference type="PANTHER" id="PTHR23426">
    <property type="entry name" value="FERREDOXIN/ADRENODOXIN"/>
    <property type="match status" value="1"/>
</dbReference>
<dbReference type="GO" id="GO:0009055">
    <property type="term" value="F:electron transfer activity"/>
    <property type="evidence" value="ECO:0007669"/>
    <property type="project" value="TreeGrafter"/>
</dbReference>
<keyword evidence="5" id="KW-0411">Iron-sulfur</keyword>
<dbReference type="GO" id="GO:0051537">
    <property type="term" value="F:2 iron, 2 sulfur cluster binding"/>
    <property type="evidence" value="ECO:0007669"/>
    <property type="project" value="UniProtKB-KW"/>
</dbReference>
<dbReference type="InterPro" id="IPR036010">
    <property type="entry name" value="2Fe-2S_ferredoxin-like_sf"/>
</dbReference>
<dbReference type="PROSITE" id="PS51085">
    <property type="entry name" value="2FE2S_FER_2"/>
    <property type="match status" value="1"/>
</dbReference>
<dbReference type="PANTHER" id="PTHR23426:SF65">
    <property type="entry name" value="FERREDOXIN-2, MITOCHONDRIAL"/>
    <property type="match status" value="1"/>
</dbReference>
<evidence type="ECO:0000256" key="1">
    <source>
        <dbReference type="ARBA" id="ARBA00010914"/>
    </source>
</evidence>
<evidence type="ECO:0000256" key="4">
    <source>
        <dbReference type="ARBA" id="ARBA00023004"/>
    </source>
</evidence>
<dbReference type="CDD" id="cd00207">
    <property type="entry name" value="fer2"/>
    <property type="match status" value="1"/>
</dbReference>
<reference evidence="8" key="1">
    <citation type="submission" date="1999-11" db="EMBL/GenBank/DDBJ databases">
        <title>Sequence analysis of 43F4 fosmid clone of Zymomonas mobilis.</title>
        <authorList>
            <person name="Um H.W."/>
        </authorList>
    </citation>
    <scope>NUCLEOTIDE SEQUENCE</scope>
    <source>
        <strain evidence="8">ZM4</strain>
    </source>
</reference>
<dbReference type="InterPro" id="IPR001041">
    <property type="entry name" value="2Fe-2S_ferredoxin-type"/>
</dbReference>
<gene>
    <name evidence="8" type="primary">adx1</name>
</gene>
<evidence type="ECO:0000313" key="8">
    <source>
        <dbReference type="EMBL" id="AAF12839.1"/>
    </source>
</evidence>
<evidence type="ECO:0000259" key="7">
    <source>
        <dbReference type="PROSITE" id="PS51085"/>
    </source>
</evidence>
<dbReference type="GO" id="GO:0046872">
    <property type="term" value="F:metal ion binding"/>
    <property type="evidence" value="ECO:0007669"/>
    <property type="project" value="UniProtKB-KW"/>
</dbReference>
<evidence type="ECO:0000256" key="5">
    <source>
        <dbReference type="ARBA" id="ARBA00023014"/>
    </source>
</evidence>
<evidence type="ECO:0000256" key="6">
    <source>
        <dbReference type="ARBA" id="ARBA00034078"/>
    </source>
</evidence>
<sequence>MSVTVLFIDQQQKKITCQAEKGDKLLDVIHKAGLPIEGTCEGALTCATCHVVIEADNFRQLEAASDIEEDMLDLAFDVEPTSRLACQVYLPDCQHFTVLFPTRFLKRADGSRPFFGKYLS</sequence>
<dbReference type="InterPro" id="IPR001055">
    <property type="entry name" value="Adrenodoxin-like"/>
</dbReference>
<keyword evidence="3" id="KW-0479">Metal-binding</keyword>
<keyword evidence="2" id="KW-0001">2Fe-2S</keyword>
<keyword evidence="4" id="KW-0408">Iron</keyword>
<protein>
    <submittedName>
        <fullName evidence="8">Adenodoxin</fullName>
    </submittedName>
</protein>
<evidence type="ECO:0000256" key="3">
    <source>
        <dbReference type="ARBA" id="ARBA00022723"/>
    </source>
</evidence>